<sequence length="91" mass="10461">MTFEQRLRNELASREKNLATLRRLIRLNESSRRTAIKSRAERALLRAKIERLKSEVDIERRLHDNTQGRLARLQAAPINTVPSFAGVLTPA</sequence>
<protein>
    <submittedName>
        <fullName evidence="2">Uncharacterized protein</fullName>
    </submittedName>
</protein>
<feature type="coiled-coil region" evidence="1">
    <location>
        <begin position="4"/>
        <end position="62"/>
    </location>
</feature>
<dbReference type="Proteomes" id="UP000177682">
    <property type="component" value="Unassembled WGS sequence"/>
</dbReference>
<evidence type="ECO:0000256" key="1">
    <source>
        <dbReference type="SAM" id="Coils"/>
    </source>
</evidence>
<dbReference type="AlphaFoldDB" id="A0A1F5PJD0"/>
<name>A0A1F5PJD0_9BACT</name>
<organism evidence="2 3">
    <name type="scientific">Candidatus Doudnabacteria bacterium RIFCSPHIGHO2_12_FULL_48_16</name>
    <dbReference type="NCBI Taxonomy" id="1817838"/>
    <lineage>
        <taxon>Bacteria</taxon>
        <taxon>Candidatus Doudnaibacteriota</taxon>
    </lineage>
</organism>
<accession>A0A1F5PJD0</accession>
<dbReference type="EMBL" id="MFEY01000007">
    <property type="protein sequence ID" value="OGE90053.1"/>
    <property type="molecule type" value="Genomic_DNA"/>
</dbReference>
<comment type="caution">
    <text evidence="2">The sequence shown here is derived from an EMBL/GenBank/DDBJ whole genome shotgun (WGS) entry which is preliminary data.</text>
</comment>
<keyword evidence="1" id="KW-0175">Coiled coil</keyword>
<evidence type="ECO:0000313" key="2">
    <source>
        <dbReference type="EMBL" id="OGE90053.1"/>
    </source>
</evidence>
<proteinExistence type="predicted"/>
<reference evidence="2 3" key="1">
    <citation type="journal article" date="2016" name="Nat. Commun.">
        <title>Thousands of microbial genomes shed light on interconnected biogeochemical processes in an aquifer system.</title>
        <authorList>
            <person name="Anantharaman K."/>
            <person name="Brown C.T."/>
            <person name="Hug L.A."/>
            <person name="Sharon I."/>
            <person name="Castelle C.J."/>
            <person name="Probst A.J."/>
            <person name="Thomas B.C."/>
            <person name="Singh A."/>
            <person name="Wilkins M.J."/>
            <person name="Karaoz U."/>
            <person name="Brodie E.L."/>
            <person name="Williams K.H."/>
            <person name="Hubbard S.S."/>
            <person name="Banfield J.F."/>
        </authorList>
    </citation>
    <scope>NUCLEOTIDE SEQUENCE [LARGE SCALE GENOMIC DNA]</scope>
</reference>
<gene>
    <name evidence="2" type="ORF">A3E29_03010</name>
</gene>
<evidence type="ECO:0000313" key="3">
    <source>
        <dbReference type="Proteomes" id="UP000177682"/>
    </source>
</evidence>